<dbReference type="NCBIfam" id="TIGR02601">
    <property type="entry name" value="autotrns_rpt"/>
    <property type="match status" value="1"/>
</dbReference>
<sequence>MSLTLCGHNTGPSFALKVFIMSAAVRFGIYLALFSGMVSTPVLGQDRPAIALPVPPRDPGFTDSAPAADVPAFIDNIATNQRGDARFATLDTNAGVRVVSGFLALWRPRTLKVDAGVTAPAREGFAAITPSDCTGLPDKAPVCGTILNSHVLAANVQYVVTTTRRRTAAQAEAAYYDDRRGKGYSVTDGMGPLTGAWRSAAQQVTTLTRIPADATTVLYVDKGNNTGVGSQEGNRDFGLVVDFLNEMGNNASTEPVKRFYKYARPYRWRSAVEVVPALVPAENPQPATDGGFISGHTAEAVRDALTMAWLVPERYQEMVSRGMELGENRIVAGMHSPLDVIGGRMLALAVTTANLTAYHEDARRAFTQAHQALWQRTATQPATFFAYAHAAPPSADRFADPTLNRLQALRRMTFGFAPIGPRHRPPVVPKGAEILLETRFPYLSALQRRVVLKTTALASGYPIMDDAEGWGRLNIVAAADGYGQFTGNVKVAMDAAKGGFNQSDSWRNAIGGQGKLTLQGSGTLRLTGANRYSGGTEVQGGVLEAGSARAFGVGDLYVGNQGRVRIAALSPVQVKSYTALPEASLELDIDGQGGGRLIVNGPLVAGGRCWMKFVKGYRPEAGDLIPLMQAGSLAAHFSRIIVEGYQARPVSSATRLGIKLL</sequence>
<dbReference type="InterPro" id="IPR000326">
    <property type="entry name" value="PAP2/HPO"/>
</dbReference>
<dbReference type="SUPFAM" id="SSF51126">
    <property type="entry name" value="Pectin lyase-like"/>
    <property type="match status" value="1"/>
</dbReference>
<evidence type="ECO:0000313" key="3">
    <source>
        <dbReference type="EMBL" id="ADD77569.1"/>
    </source>
</evidence>
<name>D4GHQ2_PANAM</name>
<reference evidence="3 4" key="1">
    <citation type="journal article" date="2010" name="J. Bacteriol.">
        <title>Genome sequence of Pantoea ananatis LMG20103, the causative agent of Eucalyptus blight and dieback.</title>
        <authorList>
            <person name="De Maayer P."/>
            <person name="Chan W.Y."/>
            <person name="Venter S.N."/>
            <person name="Toth I.K."/>
            <person name="Birch P.R."/>
            <person name="Joubert F."/>
            <person name="Coutinho T.A."/>
        </authorList>
    </citation>
    <scope>NUCLEOTIDE SEQUENCE [LARGE SCALE GENOMIC DNA]</scope>
    <source>
        <strain evidence="3 4">LMG 20103</strain>
    </source>
</reference>
<evidence type="ECO:0000256" key="1">
    <source>
        <dbReference type="ARBA" id="ARBA00022729"/>
    </source>
</evidence>
<dbReference type="Pfam" id="PF12951">
    <property type="entry name" value="PATR"/>
    <property type="match status" value="1"/>
</dbReference>
<proteinExistence type="predicted"/>
<keyword evidence="1" id="KW-0732">Signal</keyword>
<organism evidence="3 4">
    <name type="scientific">Pantoea ananatis (strain LMG 20103)</name>
    <dbReference type="NCBI Taxonomy" id="706191"/>
    <lineage>
        <taxon>Bacteria</taxon>
        <taxon>Pseudomonadati</taxon>
        <taxon>Pseudomonadota</taxon>
        <taxon>Gammaproteobacteria</taxon>
        <taxon>Enterobacterales</taxon>
        <taxon>Erwiniaceae</taxon>
        <taxon>Pantoea</taxon>
    </lineage>
</organism>
<dbReference type="SUPFAM" id="SSF48317">
    <property type="entry name" value="Acid phosphatase/Vanadium-dependent haloperoxidase"/>
    <property type="match status" value="1"/>
</dbReference>
<feature type="domain" description="Phosphatidic acid phosphatase type 2/haloperoxidase" evidence="2">
    <location>
        <begin position="237"/>
        <end position="355"/>
    </location>
</feature>
<dbReference type="InterPro" id="IPR013425">
    <property type="entry name" value="Autotrns_rpt"/>
</dbReference>
<evidence type="ECO:0000259" key="2">
    <source>
        <dbReference type="SMART" id="SM00014"/>
    </source>
</evidence>
<dbReference type="InterPro" id="IPR011050">
    <property type="entry name" value="Pectin_lyase_fold/virulence"/>
</dbReference>
<dbReference type="Gene3D" id="1.20.144.10">
    <property type="entry name" value="Phosphatidic acid phosphatase type 2/haloperoxidase"/>
    <property type="match status" value="1"/>
</dbReference>
<accession>D4GHQ2</accession>
<dbReference type="KEGG" id="pam:PANA_2402"/>
<dbReference type="Pfam" id="PF01569">
    <property type="entry name" value="PAP2"/>
    <property type="match status" value="1"/>
</dbReference>
<dbReference type="SMART" id="SM00014">
    <property type="entry name" value="acidPPc"/>
    <property type="match status" value="1"/>
</dbReference>
<dbReference type="HOGENOM" id="CLU_016419_1_0_6"/>
<dbReference type="Proteomes" id="UP000001702">
    <property type="component" value="Chromosome"/>
</dbReference>
<dbReference type="eggNOG" id="COG4625">
    <property type="taxonomic scope" value="Bacteria"/>
</dbReference>
<dbReference type="eggNOG" id="COG0671">
    <property type="taxonomic scope" value="Bacteria"/>
</dbReference>
<evidence type="ECO:0000313" key="4">
    <source>
        <dbReference type="Proteomes" id="UP000001702"/>
    </source>
</evidence>
<keyword evidence="4" id="KW-1185">Reference proteome</keyword>
<dbReference type="InterPro" id="IPR036938">
    <property type="entry name" value="PAP2/HPO_sf"/>
</dbReference>
<dbReference type="EMBL" id="CP001875">
    <property type="protein sequence ID" value="ADD77569.1"/>
    <property type="molecule type" value="Genomic_DNA"/>
</dbReference>
<dbReference type="STRING" id="706191.PANA_2402"/>
<dbReference type="AlphaFoldDB" id="D4GHQ2"/>
<protein>
    <recommendedName>
        <fullName evidence="2">Phosphatidic acid phosphatase type 2/haloperoxidase domain-containing protein</fullName>
    </recommendedName>
</protein>
<gene>
    <name evidence="3" type="ordered locus">PANA_2402</name>
</gene>